<accession>A0A9D9HTV6</accession>
<name>A0A9D9HTV6_9BACT</name>
<evidence type="ECO:0000313" key="2">
    <source>
        <dbReference type="Proteomes" id="UP000823641"/>
    </source>
</evidence>
<dbReference type="AlphaFoldDB" id="A0A9D9HTV6"/>
<reference evidence="1" key="2">
    <citation type="journal article" date="2021" name="PeerJ">
        <title>Extensive microbial diversity within the chicken gut microbiome revealed by metagenomics and culture.</title>
        <authorList>
            <person name="Gilroy R."/>
            <person name="Ravi A."/>
            <person name="Getino M."/>
            <person name="Pursley I."/>
            <person name="Horton D.L."/>
            <person name="Alikhan N.F."/>
            <person name="Baker D."/>
            <person name="Gharbi K."/>
            <person name="Hall N."/>
            <person name="Watson M."/>
            <person name="Adriaenssens E.M."/>
            <person name="Foster-Nyarko E."/>
            <person name="Jarju S."/>
            <person name="Secka A."/>
            <person name="Antonio M."/>
            <person name="Oren A."/>
            <person name="Chaudhuri R.R."/>
            <person name="La Ragione R."/>
            <person name="Hildebrand F."/>
            <person name="Pallen M.J."/>
        </authorList>
    </citation>
    <scope>NUCLEOTIDE SEQUENCE</scope>
    <source>
        <strain evidence="1">G3-3990</strain>
    </source>
</reference>
<dbReference type="Proteomes" id="UP000823641">
    <property type="component" value="Unassembled WGS sequence"/>
</dbReference>
<comment type="caution">
    <text evidence="1">The sequence shown here is derived from an EMBL/GenBank/DDBJ whole genome shotgun (WGS) entry which is preliminary data.</text>
</comment>
<dbReference type="EMBL" id="JADIMG010000059">
    <property type="protein sequence ID" value="MBO8459870.1"/>
    <property type="molecule type" value="Genomic_DNA"/>
</dbReference>
<sequence length="122" mass="14199">MRQRLLFILGLLVWISVIAFGITEQKDTDDGRQVVPVEHSEKRHFERPAFDALLTGNIRTNPIQGTTARQQEKQQQTTFTSVFSSGFRLFYKNALHCKYILHLQIIPNFPSIDIGYPFDVFW</sequence>
<reference evidence="1" key="1">
    <citation type="submission" date="2020-10" db="EMBL/GenBank/DDBJ databases">
        <authorList>
            <person name="Gilroy R."/>
        </authorList>
    </citation>
    <scope>NUCLEOTIDE SEQUENCE</scope>
    <source>
        <strain evidence="1">G3-3990</strain>
    </source>
</reference>
<proteinExistence type="predicted"/>
<evidence type="ECO:0000313" key="1">
    <source>
        <dbReference type="EMBL" id="MBO8459870.1"/>
    </source>
</evidence>
<gene>
    <name evidence="1" type="ORF">IAA73_06015</name>
</gene>
<organism evidence="1 2">
    <name type="scientific">Candidatus Gallipaludibacter merdavium</name>
    <dbReference type="NCBI Taxonomy" id="2840839"/>
    <lineage>
        <taxon>Bacteria</taxon>
        <taxon>Pseudomonadati</taxon>
        <taxon>Bacteroidota</taxon>
        <taxon>Bacteroidia</taxon>
        <taxon>Bacteroidales</taxon>
        <taxon>Candidatus Gallipaludibacter</taxon>
    </lineage>
</organism>
<protein>
    <submittedName>
        <fullName evidence="1">Uncharacterized protein</fullName>
    </submittedName>
</protein>